<gene>
    <name evidence="1" type="ORF">SAMN02745117_02234</name>
</gene>
<name>A0A1M5CTG0_9BURK</name>
<evidence type="ECO:0000313" key="2">
    <source>
        <dbReference type="Proteomes" id="UP000184327"/>
    </source>
</evidence>
<protein>
    <submittedName>
        <fullName evidence="1">Uncharacterized protein</fullName>
    </submittedName>
</protein>
<proteinExistence type="predicted"/>
<reference evidence="1 2" key="1">
    <citation type="submission" date="2016-11" db="EMBL/GenBank/DDBJ databases">
        <authorList>
            <person name="Jaros S."/>
            <person name="Januszkiewicz K."/>
            <person name="Wedrychowicz H."/>
        </authorList>
    </citation>
    <scope>NUCLEOTIDE SEQUENCE [LARGE SCALE GENOMIC DNA]</scope>
    <source>
        <strain evidence="1 2">DSM 16112</strain>
    </source>
</reference>
<accession>A0A1M5CTG0</accession>
<keyword evidence="2" id="KW-1185">Reference proteome</keyword>
<dbReference type="AlphaFoldDB" id="A0A1M5CTG0"/>
<dbReference type="Proteomes" id="UP000184327">
    <property type="component" value="Unassembled WGS sequence"/>
</dbReference>
<dbReference type="STRING" id="1122156.SAMN02745117_02234"/>
<sequence>MKMAILIRSSSNNEGCISEDADQLHFKYDGMSCQRMIEIEQDCAIFTHLQGDTSEATLALGHRELHYITQDVFLIRIAHLIQQCTGHPLQQFRFFFTKCLALGQFDGGVSAFWQSD</sequence>
<evidence type="ECO:0000313" key="1">
    <source>
        <dbReference type="EMBL" id="SHF58043.1"/>
    </source>
</evidence>
<dbReference type="EMBL" id="FQUZ01000029">
    <property type="protein sequence ID" value="SHF58043.1"/>
    <property type="molecule type" value="Genomic_DNA"/>
</dbReference>
<organism evidence="1 2">
    <name type="scientific">Lampropedia hyalina DSM 16112</name>
    <dbReference type="NCBI Taxonomy" id="1122156"/>
    <lineage>
        <taxon>Bacteria</taxon>
        <taxon>Pseudomonadati</taxon>
        <taxon>Pseudomonadota</taxon>
        <taxon>Betaproteobacteria</taxon>
        <taxon>Burkholderiales</taxon>
        <taxon>Comamonadaceae</taxon>
        <taxon>Lampropedia</taxon>
    </lineage>
</organism>